<dbReference type="AlphaFoldDB" id="A0A3E0HLR2"/>
<sequence>MPRDRPGRRRALGDLLAAAIDPRCLTPASEQVLASDAADDQLSAGVRRFAGDAEKSLADLADLLASGTYQPGLLTEVVIPKDGGHRVLRVPTVPDRVVERDLLSHLRPHLDPVLGPGSFGFRPGPGVVDAVQALARLREEGFGCVLHTDLHDCFPSVDLTRLRRLLGS</sequence>
<keyword evidence="2" id="KW-1185">Reference proteome</keyword>
<dbReference type="SUPFAM" id="SSF56672">
    <property type="entry name" value="DNA/RNA polymerases"/>
    <property type="match status" value="1"/>
</dbReference>
<accession>A0A3E0HLR2</accession>
<gene>
    <name evidence="1" type="ORF">BCF44_106503</name>
</gene>
<reference evidence="1 2" key="1">
    <citation type="submission" date="2018-08" db="EMBL/GenBank/DDBJ databases">
        <title>Genomic Encyclopedia of Archaeal and Bacterial Type Strains, Phase II (KMG-II): from individual species to whole genera.</title>
        <authorList>
            <person name="Goeker M."/>
        </authorList>
    </citation>
    <scope>NUCLEOTIDE SEQUENCE [LARGE SCALE GENOMIC DNA]</scope>
    <source>
        <strain evidence="1 2">DSM 45791</strain>
    </source>
</reference>
<dbReference type="InterPro" id="IPR043502">
    <property type="entry name" value="DNA/RNA_pol_sf"/>
</dbReference>
<comment type="caution">
    <text evidence="1">The sequence shown here is derived from an EMBL/GenBank/DDBJ whole genome shotgun (WGS) entry which is preliminary data.</text>
</comment>
<evidence type="ECO:0000313" key="2">
    <source>
        <dbReference type="Proteomes" id="UP000256269"/>
    </source>
</evidence>
<dbReference type="OrthoDB" id="3479340at2"/>
<dbReference type="Proteomes" id="UP000256269">
    <property type="component" value="Unassembled WGS sequence"/>
</dbReference>
<dbReference type="EMBL" id="QUNO01000006">
    <property type="protein sequence ID" value="REH47338.1"/>
    <property type="molecule type" value="Genomic_DNA"/>
</dbReference>
<evidence type="ECO:0000313" key="1">
    <source>
        <dbReference type="EMBL" id="REH47338.1"/>
    </source>
</evidence>
<protein>
    <submittedName>
        <fullName evidence="1">CRISPR-associated protein Cas1</fullName>
    </submittedName>
</protein>
<proteinExistence type="predicted"/>
<organism evidence="1 2">
    <name type="scientific">Kutzneria buriramensis</name>
    <dbReference type="NCBI Taxonomy" id="1045776"/>
    <lineage>
        <taxon>Bacteria</taxon>
        <taxon>Bacillati</taxon>
        <taxon>Actinomycetota</taxon>
        <taxon>Actinomycetes</taxon>
        <taxon>Pseudonocardiales</taxon>
        <taxon>Pseudonocardiaceae</taxon>
        <taxon>Kutzneria</taxon>
    </lineage>
</organism>
<name>A0A3E0HLR2_9PSEU</name>